<feature type="region of interest" description="Disordered" evidence="1">
    <location>
        <begin position="213"/>
        <end position="330"/>
    </location>
</feature>
<feature type="region of interest" description="Disordered" evidence="1">
    <location>
        <begin position="343"/>
        <end position="391"/>
    </location>
</feature>
<feature type="compositionally biased region" description="Basic and acidic residues" evidence="1">
    <location>
        <begin position="119"/>
        <end position="132"/>
    </location>
</feature>
<reference evidence="2" key="1">
    <citation type="journal article" date="2023" name="Science">
        <title>Elucidation of the pathway for biosynthesis of saponin adjuvants from the soapbark tree.</title>
        <authorList>
            <person name="Reed J."/>
            <person name="Orme A."/>
            <person name="El-Demerdash A."/>
            <person name="Owen C."/>
            <person name="Martin L.B.B."/>
            <person name="Misra R.C."/>
            <person name="Kikuchi S."/>
            <person name="Rejzek M."/>
            <person name="Martin A.C."/>
            <person name="Harkess A."/>
            <person name="Leebens-Mack J."/>
            <person name="Louveau T."/>
            <person name="Stephenson M.J."/>
            <person name="Osbourn A."/>
        </authorList>
    </citation>
    <scope>NUCLEOTIDE SEQUENCE</scope>
    <source>
        <strain evidence="2">S10</strain>
    </source>
</reference>
<evidence type="ECO:0000313" key="2">
    <source>
        <dbReference type="EMBL" id="KAJ7970793.1"/>
    </source>
</evidence>
<keyword evidence="3" id="KW-1185">Reference proteome</keyword>
<feature type="compositionally biased region" description="Polar residues" evidence="1">
    <location>
        <begin position="302"/>
        <end position="324"/>
    </location>
</feature>
<accession>A0AAD7M6C9</accession>
<dbReference type="AlphaFoldDB" id="A0AAD7M6C9"/>
<dbReference type="KEGG" id="qsa:O6P43_008922"/>
<dbReference type="PANTHER" id="PTHR31949:SF6">
    <property type="entry name" value="DUF4005 DOMAIN-CONTAINING PROTEIN"/>
    <property type="match status" value="1"/>
</dbReference>
<organism evidence="2 3">
    <name type="scientific">Quillaja saponaria</name>
    <name type="common">Soap bark tree</name>
    <dbReference type="NCBI Taxonomy" id="32244"/>
    <lineage>
        <taxon>Eukaryota</taxon>
        <taxon>Viridiplantae</taxon>
        <taxon>Streptophyta</taxon>
        <taxon>Embryophyta</taxon>
        <taxon>Tracheophyta</taxon>
        <taxon>Spermatophyta</taxon>
        <taxon>Magnoliopsida</taxon>
        <taxon>eudicotyledons</taxon>
        <taxon>Gunneridae</taxon>
        <taxon>Pentapetalae</taxon>
        <taxon>rosids</taxon>
        <taxon>fabids</taxon>
        <taxon>Fabales</taxon>
        <taxon>Quillajaceae</taxon>
        <taxon>Quillaja</taxon>
    </lineage>
</organism>
<protein>
    <submittedName>
        <fullName evidence="2">Mucin-2-like isoform X1</fullName>
    </submittedName>
</protein>
<dbReference type="GO" id="GO:0055028">
    <property type="term" value="C:cortical microtubule"/>
    <property type="evidence" value="ECO:0007669"/>
    <property type="project" value="TreeGrafter"/>
</dbReference>
<dbReference type="PANTHER" id="PTHR31949">
    <property type="entry name" value="GASTRIC MUCIN-LIKE PROTEIN"/>
    <property type="match status" value="1"/>
</dbReference>
<dbReference type="Proteomes" id="UP001163823">
    <property type="component" value="Chromosome 4"/>
</dbReference>
<feature type="compositionally biased region" description="Polar residues" evidence="1">
    <location>
        <begin position="244"/>
        <end position="253"/>
    </location>
</feature>
<sequence length="391" mass="43343">MAWNGRKDRDDDLTLFRDLHKREKERNGSFLQLDSDDYSINGNFSLHRIASGRRGSKLEFLAENDKNDYDWLKTPPATPLFPSLEMEATAPQLVVQKEIPIFQPLSRFAESNFEVPKLKADNGRAKSPEPKAKLPLRSATPSKKNQTRSIRKPAETKNSKASSFLNKEPALRDSMISSNTQRRTSMVSSKAKPAIANPKESNDIDFLVSNLSKNIGGTDLKNRKPRSRGVSPSVRSTIPAQIPEFSNETPNNLRTDRRSISATRPGRIGNPITCAVAGQNPESNPRTCRQSCSPSDARGRKQLQSKTEGNLSVQRGRTSSTLGVNGNVPFVGSKMVDKIMNARKSVSNQTEKETTTKSRGIVNNDGYGYGYGRITSKSSLDKSPKLSNIRY</sequence>
<evidence type="ECO:0000313" key="3">
    <source>
        <dbReference type="Proteomes" id="UP001163823"/>
    </source>
</evidence>
<dbReference type="GO" id="GO:0043622">
    <property type="term" value="P:cortical microtubule organization"/>
    <property type="evidence" value="ECO:0007669"/>
    <property type="project" value="TreeGrafter"/>
</dbReference>
<comment type="caution">
    <text evidence="2">The sequence shown here is derived from an EMBL/GenBank/DDBJ whole genome shotgun (WGS) entry which is preliminary data.</text>
</comment>
<name>A0AAD7M6C9_QUISA</name>
<dbReference type="EMBL" id="JARAOO010000004">
    <property type="protein sequence ID" value="KAJ7970793.1"/>
    <property type="molecule type" value="Genomic_DNA"/>
</dbReference>
<evidence type="ECO:0000256" key="1">
    <source>
        <dbReference type="SAM" id="MobiDB-lite"/>
    </source>
</evidence>
<proteinExistence type="predicted"/>
<feature type="region of interest" description="Disordered" evidence="1">
    <location>
        <begin position="119"/>
        <end position="197"/>
    </location>
</feature>
<feature type="compositionally biased region" description="Polar residues" evidence="1">
    <location>
        <begin position="175"/>
        <end position="188"/>
    </location>
</feature>
<feature type="compositionally biased region" description="Polar residues" evidence="1">
    <location>
        <begin position="280"/>
        <end position="294"/>
    </location>
</feature>
<gene>
    <name evidence="2" type="ORF">O6P43_008922</name>
</gene>